<evidence type="ECO:0000313" key="3">
    <source>
        <dbReference type="Proteomes" id="UP001492380"/>
    </source>
</evidence>
<dbReference type="EMBL" id="JBBWRZ010000007">
    <property type="protein sequence ID" value="KAK8231871.1"/>
    <property type="molecule type" value="Genomic_DNA"/>
</dbReference>
<reference evidence="2 3" key="1">
    <citation type="submission" date="2024-04" db="EMBL/GenBank/DDBJ databases">
        <title>Phyllosticta paracitricarpa is synonymous to the EU quarantine fungus P. citricarpa based on phylogenomic analyses.</title>
        <authorList>
            <consortium name="Lawrence Berkeley National Laboratory"/>
            <person name="Van Ingen-Buijs V.A."/>
            <person name="Van Westerhoven A.C."/>
            <person name="Haridas S."/>
            <person name="Skiadas P."/>
            <person name="Martin F."/>
            <person name="Groenewald J.Z."/>
            <person name="Crous P.W."/>
            <person name="Seidl M.F."/>
        </authorList>
    </citation>
    <scope>NUCLEOTIDE SEQUENCE [LARGE SCALE GENOMIC DNA]</scope>
    <source>
        <strain evidence="2 3">CBS 123374</strain>
    </source>
</reference>
<feature type="signal peptide" evidence="1">
    <location>
        <begin position="1"/>
        <end position="17"/>
    </location>
</feature>
<feature type="chain" id="PRO_5045476849" description="Secreted protein" evidence="1">
    <location>
        <begin position="18"/>
        <end position="91"/>
    </location>
</feature>
<proteinExistence type="predicted"/>
<comment type="caution">
    <text evidence="2">The sequence shown here is derived from an EMBL/GenBank/DDBJ whole genome shotgun (WGS) entry which is preliminary data.</text>
</comment>
<protein>
    <recommendedName>
        <fullName evidence="4">Secreted protein</fullName>
    </recommendedName>
</protein>
<evidence type="ECO:0008006" key="4">
    <source>
        <dbReference type="Google" id="ProtNLM"/>
    </source>
</evidence>
<name>A0ABR1YKU4_9PEZI</name>
<evidence type="ECO:0000313" key="2">
    <source>
        <dbReference type="EMBL" id="KAK8231871.1"/>
    </source>
</evidence>
<keyword evidence="3" id="KW-1185">Reference proteome</keyword>
<sequence length="91" mass="9871">MPWYLIVCGHCLRAIWGLKCTVGAEMLARKCVPGPSYGPSCSSPALLRESVHCSGTIVSAFWHHAVRCVEASKHKTSSFWSSPSVEQHSAA</sequence>
<accession>A0ABR1YKU4</accession>
<evidence type="ECO:0000256" key="1">
    <source>
        <dbReference type="SAM" id="SignalP"/>
    </source>
</evidence>
<dbReference type="Proteomes" id="UP001492380">
    <property type="component" value="Unassembled WGS sequence"/>
</dbReference>
<organism evidence="2 3">
    <name type="scientific">Phyllosticta capitalensis</name>
    <dbReference type="NCBI Taxonomy" id="121624"/>
    <lineage>
        <taxon>Eukaryota</taxon>
        <taxon>Fungi</taxon>
        <taxon>Dikarya</taxon>
        <taxon>Ascomycota</taxon>
        <taxon>Pezizomycotina</taxon>
        <taxon>Dothideomycetes</taxon>
        <taxon>Dothideomycetes incertae sedis</taxon>
        <taxon>Botryosphaeriales</taxon>
        <taxon>Phyllostictaceae</taxon>
        <taxon>Phyllosticta</taxon>
    </lineage>
</organism>
<gene>
    <name evidence="2" type="ORF">HDK90DRAFT_289428</name>
</gene>
<keyword evidence="1" id="KW-0732">Signal</keyword>